<evidence type="ECO:0000256" key="3">
    <source>
        <dbReference type="ARBA" id="ARBA00022840"/>
    </source>
</evidence>
<accession>A0A1Q9DR41</accession>
<keyword evidence="8" id="KW-0418">Kinase</keyword>
<dbReference type="CDD" id="cd14016">
    <property type="entry name" value="STKc_CK1"/>
    <property type="match status" value="1"/>
</dbReference>
<gene>
    <name evidence="8" type="primary">CSNK1A1</name>
    <name evidence="8" type="ORF">AK812_SmicGene19976</name>
</gene>
<feature type="domain" description="Protein kinase" evidence="7">
    <location>
        <begin position="21"/>
        <end position="288"/>
    </location>
</feature>
<dbReference type="FunFam" id="1.10.510.10:FF:000596">
    <property type="entry name" value="CK1 family protein kinase"/>
    <property type="match status" value="1"/>
</dbReference>
<dbReference type="GO" id="GO:0005524">
    <property type="term" value="F:ATP binding"/>
    <property type="evidence" value="ECO:0007669"/>
    <property type="project" value="UniProtKB-UniRule"/>
</dbReference>
<dbReference type="OrthoDB" id="422508at2759"/>
<feature type="compositionally biased region" description="Basic residues" evidence="6">
    <location>
        <begin position="633"/>
        <end position="642"/>
    </location>
</feature>
<feature type="region of interest" description="Disordered" evidence="6">
    <location>
        <begin position="301"/>
        <end position="347"/>
    </location>
</feature>
<feature type="binding site" evidence="5">
    <location>
        <position position="50"/>
    </location>
    <ligand>
        <name>ATP</name>
        <dbReference type="ChEBI" id="CHEBI:30616"/>
    </ligand>
</feature>
<sequence>MDGSLQSVESAQPLEKVGSIFALGRKIGSGSFGKVFYAVNSQNGQEVAVKLEDQSGLHQMLPYEAKLLKHLEGGDGIANVYYSGKEGSYNVMVMDLLGPSLEDLFNSCRRTFSVKSVMMLANQMISRIQYLHAKDFVHRDLKPDNFLVGAGRNCNTVHIIDFGLAKRYRNSKRQHIPFSQRKSLTGTARYASVNAHKGAEQSRRDDMEALGYILLYFSRGMLPWQGLQAQTKEQKYQKILEKKQGVNVQQLCEDCPPVLATYVSYCKSLGFEDEPDYTYLKKLFTDYLSKQGLEDDGQFEWSSRVRAGSGDESKSKEQDGRKRSRRHLSSSTGVVATETGRTSLRTASRVTSRNALGDGMLHEVSDVRLPNVATKSEKRGLPLSQEDNAQKVRLEQMQIWFHPSVMVRAKRASPLLTGAHARSSRFGHSRGLMLSRSTVPLHDDVSSLAELAAIRVSTGAWQPWQDDLHMPRIARPQSQQPPQPPPRQIQKNQSRHKASEDLAERSWLGSADVRIWVMEEKRNTEVADKDLPEAEYGSFRGRARAQSVDSAFSMGQVRRGIHADTLGVEMEAEKVKAFLCHKYILAGASQLLCYRLRCAEQAEGVHASLLRAASKSLRNAGRATPSPPSSPSRHGKRPRRQQLRQTRSSLLEFELRVQEQPNAFGGLMTMLYGVPLKVTLADLKKLCGRGWWPLMSLAKELRVKSVEASLRSLLMDLCRNAPVDMLWGLLQLTHAHNCQTEMKWCCEVLARNGGKVSGNAGLAAVRSLNLEALGVLLSSDGWVVSMESELFLIVEAWLKGQAWVDWSKKGPQPEKPQPHVYAASAKWGIRWGHIHTELMDRLAFNRIIPASLLSDADRWRASAGVVLPPLASRDTSNVETGQSRREDALPDAFPPKDAKAPKERKQTPEKPSPSPRRPDRRSTQKLAPRKSSVSEDPPQSHQGHQGHQSAESRALSDAIRVILSARVSSGSTVPVAPETTEWRTQSVQLQQSTNAMDSFLQGTSAICDAVDVRFGLEYTHYRRLEEKSEHKEEQEISEELKAAKKLAGKRLAYVTPSCPWMTRRRCFHTSFATSWHAFQSFATVAVEKGATTMHYRQALQHSEAVSKGQKERRLSATCEILNLQGDFSRMVSATSTVSAGEESAFSSNMNDLDEDVTRGALVHLIATRAVTMGRHEFLFRVLVERPRFLDREADSLDTKDIIEKFSAAVKLGVGIFANPTFSSVRPTGEESLFDKQFVIPLASGKTAPHSTPSGVVSDIVWLRQDQMLTSVSQSEIPEHWPPAGLLDVFILAVLEPAQKTLSVAVDAGFTKPFGCEDMEPELEEEPEKSQSPWDVTGTGAPKIFPMIATHFVQRRQFLRRWRFEEALKQDLKSGIALSHSMRSAGPNPLLVPVLELDVQALSCMGGDGGSATIEALPGGALRPSWWIDRMGNSVDMPRPHLSAEMEEEPSESLRG</sequence>
<comment type="caution">
    <text evidence="8">The sequence shown here is derived from an EMBL/GenBank/DDBJ whole genome shotgun (WGS) entry which is preliminary data.</text>
</comment>
<dbReference type="PANTHER" id="PTHR11909">
    <property type="entry name" value="CASEIN KINASE-RELATED"/>
    <property type="match status" value="1"/>
</dbReference>
<dbReference type="PROSITE" id="PS00107">
    <property type="entry name" value="PROTEIN_KINASE_ATP"/>
    <property type="match status" value="1"/>
</dbReference>
<feature type="compositionally biased region" description="Basic and acidic residues" evidence="6">
    <location>
        <begin position="309"/>
        <end position="321"/>
    </location>
</feature>
<feature type="compositionally biased region" description="Low complexity" evidence="6">
    <location>
        <begin position="939"/>
        <end position="949"/>
    </location>
</feature>
<feature type="region of interest" description="Disordered" evidence="6">
    <location>
        <begin position="617"/>
        <end position="643"/>
    </location>
</feature>
<evidence type="ECO:0000256" key="1">
    <source>
        <dbReference type="ARBA" id="ARBA00012513"/>
    </source>
</evidence>
<evidence type="ECO:0000313" key="8">
    <source>
        <dbReference type="EMBL" id="OLP97650.1"/>
    </source>
</evidence>
<dbReference type="InterPro" id="IPR000719">
    <property type="entry name" value="Prot_kinase_dom"/>
</dbReference>
<evidence type="ECO:0000259" key="7">
    <source>
        <dbReference type="PROSITE" id="PS50011"/>
    </source>
</evidence>
<feature type="compositionally biased region" description="Polar residues" evidence="6">
    <location>
        <begin position="329"/>
        <end position="347"/>
    </location>
</feature>
<keyword evidence="2 5" id="KW-0547">Nucleotide-binding</keyword>
<dbReference type="InterPro" id="IPR050235">
    <property type="entry name" value="CK1_Ser-Thr_kinase"/>
</dbReference>
<evidence type="ECO:0000256" key="5">
    <source>
        <dbReference type="PROSITE-ProRule" id="PRU10141"/>
    </source>
</evidence>
<evidence type="ECO:0000256" key="6">
    <source>
        <dbReference type="SAM" id="MobiDB-lite"/>
    </source>
</evidence>
<dbReference type="InterPro" id="IPR011009">
    <property type="entry name" value="Kinase-like_dom_sf"/>
</dbReference>
<keyword evidence="9" id="KW-1185">Reference proteome</keyword>
<feature type="region of interest" description="Disordered" evidence="6">
    <location>
        <begin position="872"/>
        <end position="953"/>
    </location>
</feature>
<dbReference type="PROSITE" id="PS50011">
    <property type="entry name" value="PROTEIN_KINASE_DOM"/>
    <property type="match status" value="1"/>
</dbReference>
<dbReference type="Proteomes" id="UP000186817">
    <property type="component" value="Unassembled WGS sequence"/>
</dbReference>
<feature type="compositionally biased region" description="Basic and acidic residues" evidence="6">
    <location>
        <begin position="882"/>
        <end position="908"/>
    </location>
</feature>
<dbReference type="EMBL" id="LSRX01000425">
    <property type="protein sequence ID" value="OLP97650.1"/>
    <property type="molecule type" value="Genomic_DNA"/>
</dbReference>
<dbReference type="GO" id="GO:0004674">
    <property type="term" value="F:protein serine/threonine kinase activity"/>
    <property type="evidence" value="ECO:0007669"/>
    <property type="project" value="UniProtKB-EC"/>
</dbReference>
<dbReference type="InterPro" id="IPR017441">
    <property type="entry name" value="Protein_kinase_ATP_BS"/>
</dbReference>
<proteinExistence type="predicted"/>
<evidence type="ECO:0000313" key="9">
    <source>
        <dbReference type="Proteomes" id="UP000186817"/>
    </source>
</evidence>
<dbReference type="Gene3D" id="1.10.510.10">
    <property type="entry name" value="Transferase(Phosphotransferase) domain 1"/>
    <property type="match status" value="1"/>
</dbReference>
<dbReference type="SUPFAM" id="SSF56112">
    <property type="entry name" value="Protein kinase-like (PK-like)"/>
    <property type="match status" value="1"/>
</dbReference>
<protein>
    <recommendedName>
        <fullName evidence="4">Casein kinase I</fullName>
        <ecNumber evidence="1">2.7.11.1</ecNumber>
    </recommendedName>
</protein>
<name>A0A1Q9DR41_SYMMI</name>
<dbReference type="EC" id="2.7.11.1" evidence="1"/>
<evidence type="ECO:0000256" key="2">
    <source>
        <dbReference type="ARBA" id="ARBA00022741"/>
    </source>
</evidence>
<feature type="region of interest" description="Disordered" evidence="6">
    <location>
        <begin position="474"/>
        <end position="503"/>
    </location>
</feature>
<dbReference type="SMART" id="SM00220">
    <property type="entry name" value="S_TKc"/>
    <property type="match status" value="1"/>
</dbReference>
<evidence type="ECO:0000256" key="4">
    <source>
        <dbReference type="ARBA" id="ARBA00023860"/>
    </source>
</evidence>
<organism evidence="8 9">
    <name type="scientific">Symbiodinium microadriaticum</name>
    <name type="common">Dinoflagellate</name>
    <name type="synonym">Zooxanthella microadriatica</name>
    <dbReference type="NCBI Taxonomy" id="2951"/>
    <lineage>
        <taxon>Eukaryota</taxon>
        <taxon>Sar</taxon>
        <taxon>Alveolata</taxon>
        <taxon>Dinophyceae</taxon>
        <taxon>Suessiales</taxon>
        <taxon>Symbiodiniaceae</taxon>
        <taxon>Symbiodinium</taxon>
    </lineage>
</organism>
<dbReference type="PROSITE" id="PS00108">
    <property type="entry name" value="PROTEIN_KINASE_ST"/>
    <property type="match status" value="1"/>
</dbReference>
<dbReference type="Pfam" id="PF00069">
    <property type="entry name" value="Pkinase"/>
    <property type="match status" value="1"/>
</dbReference>
<keyword evidence="3 5" id="KW-0067">ATP-binding</keyword>
<dbReference type="InterPro" id="IPR008271">
    <property type="entry name" value="Ser/Thr_kinase_AS"/>
</dbReference>
<keyword evidence="8" id="KW-0808">Transferase</keyword>
<reference evidence="8 9" key="1">
    <citation type="submission" date="2016-02" db="EMBL/GenBank/DDBJ databases">
        <title>Genome analysis of coral dinoflagellate symbionts highlights evolutionary adaptations to a symbiotic lifestyle.</title>
        <authorList>
            <person name="Aranda M."/>
            <person name="Li Y."/>
            <person name="Liew Y.J."/>
            <person name="Baumgarten S."/>
            <person name="Simakov O."/>
            <person name="Wilson M."/>
            <person name="Piel J."/>
            <person name="Ashoor H."/>
            <person name="Bougouffa S."/>
            <person name="Bajic V.B."/>
            <person name="Ryu T."/>
            <person name="Ravasi T."/>
            <person name="Bayer T."/>
            <person name="Micklem G."/>
            <person name="Kim H."/>
            <person name="Bhak J."/>
            <person name="Lajeunesse T.C."/>
            <person name="Voolstra C.R."/>
        </authorList>
    </citation>
    <scope>NUCLEOTIDE SEQUENCE [LARGE SCALE GENOMIC DNA]</scope>
    <source>
        <strain evidence="8 9">CCMP2467</strain>
    </source>
</reference>